<evidence type="ECO:0000256" key="5">
    <source>
        <dbReference type="ARBA" id="ARBA00023136"/>
    </source>
</evidence>
<dbReference type="InterPro" id="IPR001851">
    <property type="entry name" value="ABC_transp_permease"/>
</dbReference>
<feature type="transmembrane region" description="Helical" evidence="7">
    <location>
        <begin position="266"/>
        <end position="292"/>
    </location>
</feature>
<evidence type="ECO:0000256" key="7">
    <source>
        <dbReference type="SAM" id="Phobius"/>
    </source>
</evidence>
<evidence type="ECO:0000313" key="8">
    <source>
        <dbReference type="EMBL" id="RBO93959.1"/>
    </source>
</evidence>
<dbReference type="GO" id="GO:0005886">
    <property type="term" value="C:plasma membrane"/>
    <property type="evidence" value="ECO:0007669"/>
    <property type="project" value="UniProtKB-SubCell"/>
</dbReference>
<comment type="caution">
    <text evidence="8">The sequence shown here is derived from an EMBL/GenBank/DDBJ whole genome shotgun (WGS) entry which is preliminary data.</text>
</comment>
<evidence type="ECO:0000256" key="3">
    <source>
        <dbReference type="ARBA" id="ARBA00022692"/>
    </source>
</evidence>
<feature type="transmembrane region" description="Helical" evidence="7">
    <location>
        <begin position="30"/>
        <end position="51"/>
    </location>
</feature>
<dbReference type="PANTHER" id="PTHR47089:SF1">
    <property type="entry name" value="GUANOSINE ABC TRANSPORTER PERMEASE PROTEIN NUPP"/>
    <property type="match status" value="1"/>
</dbReference>
<dbReference type="PANTHER" id="PTHR47089">
    <property type="entry name" value="ABC TRANSPORTER, PERMEASE PROTEIN"/>
    <property type="match status" value="1"/>
</dbReference>
<feature type="region of interest" description="Disordered" evidence="6">
    <location>
        <begin position="1"/>
        <end position="20"/>
    </location>
</feature>
<accession>A0A366DWP5</accession>
<feature type="transmembrane region" description="Helical" evidence="7">
    <location>
        <begin position="71"/>
        <end position="93"/>
    </location>
</feature>
<evidence type="ECO:0000256" key="6">
    <source>
        <dbReference type="SAM" id="MobiDB-lite"/>
    </source>
</evidence>
<name>A0A366DWP5_9NOCA</name>
<proteinExistence type="predicted"/>
<feature type="transmembrane region" description="Helical" evidence="7">
    <location>
        <begin position="298"/>
        <end position="324"/>
    </location>
</feature>
<comment type="subcellular location">
    <subcellularLocation>
        <location evidence="1">Cell membrane</location>
        <topology evidence="1">Multi-pass membrane protein</topology>
    </subcellularLocation>
</comment>
<sequence>MTTTLTTDPPRTAPRLDLRRTPSPGTLRDLAVYGGAVLIALLAGLGLVVLSGADPVTAADALWAGMFGSPYGFGSALNAAAVLALIGTGFTIAKRAGLVNVGAEGQLALGGIAATAVGIHLPANTPTAVGVPMVLLAGFAAGAAWAGIAAWLTVWRGTSEVITTLLLNFVGLGLVLLVVHEEGLLRQPVTSAETLPQSPPLVEGARLPLLGTPGSPATVAVIVAVAAAVITAIVLRRTATGTRLTAVGHSEPAAARLGLPVGKLRFGSLSVAGGLAGVAGAGLVATVPFILAEHFTSGYGFAGLVVGLLARGSLTAVCGVALAFGLLSSGGINLQLAAGVPASSVQVVQSLLIILVAGAAILLRGEGTR</sequence>
<organism evidence="8 9">
    <name type="scientific">Nocardia puris</name>
    <dbReference type="NCBI Taxonomy" id="208602"/>
    <lineage>
        <taxon>Bacteria</taxon>
        <taxon>Bacillati</taxon>
        <taxon>Actinomycetota</taxon>
        <taxon>Actinomycetes</taxon>
        <taxon>Mycobacteriales</taxon>
        <taxon>Nocardiaceae</taxon>
        <taxon>Nocardia</taxon>
    </lineage>
</organism>
<dbReference type="RefSeq" id="WP_067501749.1">
    <property type="nucleotide sequence ID" value="NZ_CP107943.1"/>
</dbReference>
<evidence type="ECO:0000313" key="9">
    <source>
        <dbReference type="Proteomes" id="UP000252586"/>
    </source>
</evidence>
<dbReference type="CDD" id="cd06580">
    <property type="entry name" value="TM_PBP1_transp_TpRbsC_like"/>
    <property type="match status" value="1"/>
</dbReference>
<keyword evidence="3 7" id="KW-0812">Transmembrane</keyword>
<feature type="transmembrane region" description="Helical" evidence="7">
    <location>
        <begin position="336"/>
        <end position="363"/>
    </location>
</feature>
<keyword evidence="5 7" id="KW-0472">Membrane</keyword>
<feature type="transmembrane region" description="Helical" evidence="7">
    <location>
        <begin position="161"/>
        <end position="179"/>
    </location>
</feature>
<keyword evidence="2" id="KW-1003">Cell membrane</keyword>
<feature type="transmembrane region" description="Helical" evidence="7">
    <location>
        <begin position="217"/>
        <end position="235"/>
    </location>
</feature>
<dbReference type="STRING" id="1210090.GCA_001613185_00245"/>
<evidence type="ECO:0000256" key="1">
    <source>
        <dbReference type="ARBA" id="ARBA00004651"/>
    </source>
</evidence>
<dbReference type="Proteomes" id="UP000252586">
    <property type="component" value="Unassembled WGS sequence"/>
</dbReference>
<feature type="compositionally biased region" description="Low complexity" evidence="6">
    <location>
        <begin position="1"/>
        <end position="13"/>
    </location>
</feature>
<dbReference type="AlphaFoldDB" id="A0A366DWP5"/>
<dbReference type="GO" id="GO:0022857">
    <property type="term" value="F:transmembrane transporter activity"/>
    <property type="evidence" value="ECO:0007669"/>
    <property type="project" value="InterPro"/>
</dbReference>
<keyword evidence="4 7" id="KW-1133">Transmembrane helix</keyword>
<protein>
    <submittedName>
        <fullName evidence="8">Nucleoside ABC transporter membrane protein</fullName>
    </submittedName>
</protein>
<dbReference type="Pfam" id="PF02653">
    <property type="entry name" value="BPD_transp_2"/>
    <property type="match status" value="1"/>
</dbReference>
<keyword evidence="9" id="KW-1185">Reference proteome</keyword>
<dbReference type="EMBL" id="QNRE01000002">
    <property type="protein sequence ID" value="RBO93959.1"/>
    <property type="molecule type" value="Genomic_DNA"/>
</dbReference>
<dbReference type="OrthoDB" id="45037at2"/>
<evidence type="ECO:0000256" key="2">
    <source>
        <dbReference type="ARBA" id="ARBA00022475"/>
    </source>
</evidence>
<evidence type="ECO:0000256" key="4">
    <source>
        <dbReference type="ARBA" id="ARBA00022989"/>
    </source>
</evidence>
<feature type="transmembrane region" description="Helical" evidence="7">
    <location>
        <begin position="129"/>
        <end position="154"/>
    </location>
</feature>
<reference evidence="8 9" key="1">
    <citation type="submission" date="2018-06" db="EMBL/GenBank/DDBJ databases">
        <title>Genomic Encyclopedia of Type Strains, Phase IV (KMG-IV): sequencing the most valuable type-strain genomes for metagenomic binning, comparative biology and taxonomic classification.</title>
        <authorList>
            <person name="Goeker M."/>
        </authorList>
    </citation>
    <scope>NUCLEOTIDE SEQUENCE [LARGE SCALE GENOMIC DNA]</scope>
    <source>
        <strain evidence="8 9">DSM 44599</strain>
    </source>
</reference>
<gene>
    <name evidence="8" type="ORF">DFR74_102379</name>
</gene>
<feature type="transmembrane region" description="Helical" evidence="7">
    <location>
        <begin position="105"/>
        <end position="123"/>
    </location>
</feature>